<protein>
    <submittedName>
        <fullName evidence="3">CAAX amino terminal protease family protein</fullName>
    </submittedName>
</protein>
<dbReference type="InterPro" id="IPR003675">
    <property type="entry name" value="Rce1/LyrA-like_dom"/>
</dbReference>
<evidence type="ECO:0000313" key="4">
    <source>
        <dbReference type="Proteomes" id="UP000027602"/>
    </source>
</evidence>
<keyword evidence="3" id="KW-0645">Protease</keyword>
<feature type="transmembrane region" description="Helical" evidence="1">
    <location>
        <begin position="106"/>
        <end position="124"/>
    </location>
</feature>
<evidence type="ECO:0000256" key="1">
    <source>
        <dbReference type="SAM" id="Phobius"/>
    </source>
</evidence>
<keyword evidence="3" id="KW-0378">Hydrolase</keyword>
<dbReference type="Proteomes" id="UP000027602">
    <property type="component" value="Chromosome"/>
</dbReference>
<keyword evidence="1" id="KW-0472">Membrane</keyword>
<dbReference type="EMBL" id="CP007739">
    <property type="protein sequence ID" value="AIE59455.1"/>
    <property type="molecule type" value="Genomic_DNA"/>
</dbReference>
<dbReference type="STRING" id="796606.BMMGA3_05125"/>
<feature type="transmembrane region" description="Helical" evidence="1">
    <location>
        <begin position="60"/>
        <end position="79"/>
    </location>
</feature>
<feature type="domain" description="CAAX prenyl protease 2/Lysostaphin resistance protein A-like" evidence="2">
    <location>
        <begin position="104"/>
        <end position="195"/>
    </location>
</feature>
<feature type="transmembrane region" description="Helical" evidence="1">
    <location>
        <begin position="182"/>
        <end position="202"/>
    </location>
</feature>
<sequence>MKKCVSDLTLIIGIVLAHLLLFFTFEDKSVFWYMYTASMLLHISYTIVKEDVDDQTSFKSYLFYGICSGIILFGVFWAGNDLINILHLPFNNDINKLYNRFSPSEIWHYIVLILVIIPGEEIFWRGFVQKRISRHLNHTLSILIAALLNASVNIYSEFMILPFAAFVSGIFWGWLYKWKKSIPLVIVSHLIFDLFLFVLLPLR</sequence>
<keyword evidence="1" id="KW-0812">Transmembrane</keyword>
<evidence type="ECO:0000259" key="2">
    <source>
        <dbReference type="Pfam" id="PF02517"/>
    </source>
</evidence>
<evidence type="ECO:0000313" key="3">
    <source>
        <dbReference type="EMBL" id="AIE59455.1"/>
    </source>
</evidence>
<dbReference type="KEGG" id="bmet:BMMGA3_05125"/>
<dbReference type="eggNOG" id="COG1266">
    <property type="taxonomic scope" value="Bacteria"/>
</dbReference>
<gene>
    <name evidence="3" type="ORF">BMMGA3_05125</name>
</gene>
<dbReference type="GO" id="GO:0006508">
    <property type="term" value="P:proteolysis"/>
    <property type="evidence" value="ECO:0007669"/>
    <property type="project" value="UniProtKB-KW"/>
</dbReference>
<keyword evidence="1" id="KW-1133">Transmembrane helix</keyword>
<dbReference type="RefSeq" id="WP_003348705.1">
    <property type="nucleotide sequence ID" value="NZ_ADWW01000004.1"/>
</dbReference>
<name>I3DYQ7_BACMM</name>
<dbReference type="GO" id="GO:0004175">
    <property type="term" value="F:endopeptidase activity"/>
    <property type="evidence" value="ECO:0007669"/>
    <property type="project" value="UniProtKB-ARBA"/>
</dbReference>
<feature type="transmembrane region" description="Helical" evidence="1">
    <location>
        <begin position="7"/>
        <end position="25"/>
    </location>
</feature>
<proteinExistence type="predicted"/>
<dbReference type="HOGENOM" id="CLU_108881_0_0_9"/>
<accession>I3DYQ7</accession>
<organism evidence="3 4">
    <name type="scientific">Bacillus methanolicus (strain MGA3 / ATCC 53907)</name>
    <dbReference type="NCBI Taxonomy" id="796606"/>
    <lineage>
        <taxon>Bacteria</taxon>
        <taxon>Bacillati</taxon>
        <taxon>Bacillota</taxon>
        <taxon>Bacilli</taxon>
        <taxon>Bacillales</taxon>
        <taxon>Bacillaceae</taxon>
        <taxon>Bacillus</taxon>
    </lineage>
</organism>
<reference evidence="3 4" key="1">
    <citation type="journal article" date="2015" name="BMC Genomics">
        <title>Transcriptome analysis of thermophilic methylotrophic Bacillus methanolicus MGA3 using RNA-sequencing provides detailed insights into its previously uncharted transcriptional landscape.</title>
        <authorList>
            <person name="Irla M."/>
            <person name="Neshat A."/>
            <person name="Brautaset T."/>
            <person name="Ruckert C."/>
            <person name="Kalinowski J."/>
            <person name="Wendisch V.F."/>
        </authorList>
    </citation>
    <scope>NUCLEOTIDE SEQUENCE [LARGE SCALE GENOMIC DNA]</scope>
    <source>
        <strain evidence="4">MGA3 / ATCC 53907</strain>
    </source>
</reference>
<dbReference type="Pfam" id="PF02517">
    <property type="entry name" value="Rce1-like"/>
    <property type="match status" value="1"/>
</dbReference>
<feature type="transmembrane region" description="Helical" evidence="1">
    <location>
        <begin position="158"/>
        <end position="175"/>
    </location>
</feature>
<dbReference type="GO" id="GO:0080120">
    <property type="term" value="P:CAAX-box protein maturation"/>
    <property type="evidence" value="ECO:0007669"/>
    <property type="project" value="UniProtKB-ARBA"/>
</dbReference>
<keyword evidence="4" id="KW-1185">Reference proteome</keyword>
<feature type="transmembrane region" description="Helical" evidence="1">
    <location>
        <begin position="31"/>
        <end position="48"/>
    </location>
</feature>
<dbReference type="AlphaFoldDB" id="I3DYQ7"/>
<dbReference type="OrthoDB" id="1903300at2"/>